<dbReference type="SUPFAM" id="SSF48208">
    <property type="entry name" value="Six-hairpin glycosidases"/>
    <property type="match status" value="1"/>
</dbReference>
<dbReference type="GO" id="GO:0005975">
    <property type="term" value="P:carbohydrate metabolic process"/>
    <property type="evidence" value="ECO:0007669"/>
    <property type="project" value="InterPro"/>
</dbReference>
<name>A0A8J6NNC5_9BACT</name>
<sequence length="344" mass="38739">MNFNLSGVKQDLAVNIDAVAALIVNTQKKNGEIPWCRGEKTDPWDHVEAAMGLSISGYIKEARRAFEWMARMQLADGSWYASYIDSIPEDKTRDTNMSSYIAVGVLHHFLVTGDITFLKKLWPTVKAAINFALSLQAPGGEIYWAVSPKGKIDSMALLTGSCSVYMSLKCALAIARQLGRQMPEWRDGLMKLRDAVRHRPYNFNMTKSRYSMDWFYPILAGVLSGEKAQKRVEKFWKKFVIDGQGVRCVSDRPWVTVAETCEFSIALAAMGNTSLAETVFGWIQNKTNTDGSYWCGFTCPDMTIWPEDKSTWTNAVVLIATDAIYDLTPASRLFSHSFWDTQKL</sequence>
<dbReference type="EMBL" id="JACNIG010000022">
    <property type="protein sequence ID" value="MBC8430351.1"/>
    <property type="molecule type" value="Genomic_DNA"/>
</dbReference>
<dbReference type="Proteomes" id="UP000605201">
    <property type="component" value="Unassembled WGS sequence"/>
</dbReference>
<gene>
    <name evidence="1" type="ORF">H8D96_00370</name>
</gene>
<evidence type="ECO:0000313" key="1">
    <source>
        <dbReference type="EMBL" id="MBC8430351.1"/>
    </source>
</evidence>
<proteinExistence type="predicted"/>
<accession>A0A8J6NNC5</accession>
<dbReference type="AlphaFoldDB" id="A0A8J6NNC5"/>
<comment type="caution">
    <text evidence="1">The sequence shown here is derived from an EMBL/GenBank/DDBJ whole genome shotgun (WGS) entry which is preliminary data.</text>
</comment>
<dbReference type="InterPro" id="IPR008928">
    <property type="entry name" value="6-hairpin_glycosidase_sf"/>
</dbReference>
<dbReference type="Gene3D" id="1.50.10.10">
    <property type="match status" value="1"/>
</dbReference>
<protein>
    <submittedName>
        <fullName evidence="1">Phenyltransferase domain-containing protein</fullName>
    </submittedName>
</protein>
<evidence type="ECO:0000313" key="2">
    <source>
        <dbReference type="Proteomes" id="UP000605201"/>
    </source>
</evidence>
<reference evidence="1 2" key="1">
    <citation type="submission" date="2020-08" db="EMBL/GenBank/DDBJ databases">
        <title>Bridging the membrane lipid divide: bacteria of the FCB group superphylum have the potential to synthesize archaeal ether lipids.</title>
        <authorList>
            <person name="Villanueva L."/>
            <person name="Von Meijenfeldt F.A.B."/>
            <person name="Westbye A.B."/>
            <person name="Yadav S."/>
            <person name="Hopmans E.C."/>
            <person name="Dutilh B.E."/>
            <person name="Sinninghe Damste J.S."/>
        </authorList>
    </citation>
    <scope>NUCLEOTIDE SEQUENCE [LARGE SCALE GENOMIC DNA]</scope>
    <source>
        <strain evidence="1">NIOZ-UU17</strain>
    </source>
</reference>
<dbReference type="InterPro" id="IPR012341">
    <property type="entry name" value="6hp_glycosidase-like_sf"/>
</dbReference>
<organism evidence="1 2">
    <name type="scientific">Candidatus Desulfatibia vada</name>
    <dbReference type="NCBI Taxonomy" id="2841696"/>
    <lineage>
        <taxon>Bacteria</taxon>
        <taxon>Pseudomonadati</taxon>
        <taxon>Thermodesulfobacteriota</taxon>
        <taxon>Desulfobacteria</taxon>
        <taxon>Desulfobacterales</taxon>
        <taxon>Desulfobacterales incertae sedis</taxon>
        <taxon>Candidatus Desulfatibia</taxon>
    </lineage>
</organism>